<dbReference type="GeneID" id="61223701"/>
<evidence type="ECO:0000313" key="2">
    <source>
        <dbReference type="Proteomes" id="UP000191249"/>
    </source>
</evidence>
<dbReference type="Proteomes" id="UP000191249">
    <property type="component" value="Chromosome"/>
</dbReference>
<dbReference type="RefSeq" id="WP_003713815.1">
    <property type="nucleotide sequence ID" value="NZ_CP019894.1"/>
</dbReference>
<dbReference type="AlphaFoldDB" id="A0AAU8VFF8"/>
<protein>
    <submittedName>
        <fullName evidence="1">Uncharacterized protein</fullName>
    </submittedName>
</protein>
<sequence>MADKAGAGYAGRRVRQGKYFPQKCRLKVSDGIFYAVSAAVCGSPKPPAAASARSHIKEGGTRYTGHILGGCVFNV</sequence>
<accession>A0AAU8VFF8</accession>
<organism evidence="1 2">
    <name type="scientific">Neisseria lactamica</name>
    <dbReference type="NCBI Taxonomy" id="486"/>
    <lineage>
        <taxon>Bacteria</taxon>
        <taxon>Pseudomonadati</taxon>
        <taxon>Pseudomonadota</taxon>
        <taxon>Betaproteobacteria</taxon>
        <taxon>Neisseriales</taxon>
        <taxon>Neisseriaceae</taxon>
        <taxon>Neisseria</taxon>
    </lineage>
</organism>
<dbReference type="EMBL" id="CP019894">
    <property type="protein sequence ID" value="ARB04398.1"/>
    <property type="molecule type" value="Genomic_DNA"/>
</dbReference>
<reference evidence="1 2" key="1">
    <citation type="submission" date="2017-03" db="EMBL/GenBank/DDBJ databases">
        <title>N. lactamica Y92-1009 whole genome sequence.</title>
        <authorList>
            <person name="Pandey A.K."/>
            <person name="Read R.C."/>
        </authorList>
    </citation>
    <scope>NUCLEOTIDE SEQUENCE [LARGE SCALE GENOMIC DNA]</scope>
    <source>
        <strain evidence="1 2">Y92-1009</strain>
    </source>
</reference>
<proteinExistence type="predicted"/>
<name>A0AAU8VFF8_NEILA</name>
<gene>
    <name evidence="1" type="ORF">B2G52_05410</name>
</gene>
<evidence type="ECO:0000313" key="1">
    <source>
        <dbReference type="EMBL" id="ARB04398.1"/>
    </source>
</evidence>